<feature type="transmembrane region" description="Helical" evidence="5">
    <location>
        <begin position="94"/>
        <end position="117"/>
    </location>
</feature>
<proteinExistence type="predicted"/>
<evidence type="ECO:0000313" key="7">
    <source>
        <dbReference type="Proteomes" id="UP000824099"/>
    </source>
</evidence>
<reference evidence="6" key="1">
    <citation type="submission" date="2020-10" db="EMBL/GenBank/DDBJ databases">
        <authorList>
            <person name="Gilroy R."/>
        </authorList>
    </citation>
    <scope>NUCLEOTIDE SEQUENCE</scope>
    <source>
        <strain evidence="6">CHK160-1198</strain>
    </source>
</reference>
<dbReference type="EMBL" id="DVNI01000096">
    <property type="protein sequence ID" value="HIU64554.1"/>
    <property type="molecule type" value="Genomic_DNA"/>
</dbReference>
<feature type="transmembrane region" description="Helical" evidence="5">
    <location>
        <begin position="291"/>
        <end position="308"/>
    </location>
</feature>
<feature type="transmembrane region" description="Helical" evidence="5">
    <location>
        <begin position="314"/>
        <end position="338"/>
    </location>
</feature>
<keyword evidence="3 5" id="KW-1133">Transmembrane helix</keyword>
<keyword evidence="4 5" id="KW-0472">Membrane</keyword>
<evidence type="ECO:0000256" key="5">
    <source>
        <dbReference type="SAM" id="Phobius"/>
    </source>
</evidence>
<comment type="subcellular location">
    <subcellularLocation>
        <location evidence="1">Membrane</location>
        <topology evidence="1">Multi-pass membrane protein</topology>
    </subcellularLocation>
</comment>
<keyword evidence="2 5" id="KW-0812">Transmembrane</keyword>
<gene>
    <name evidence="6" type="ORF">IAB06_05935</name>
</gene>
<dbReference type="GO" id="GO:0016020">
    <property type="term" value="C:membrane"/>
    <property type="evidence" value="ECO:0007669"/>
    <property type="project" value="UniProtKB-SubCell"/>
</dbReference>
<evidence type="ECO:0000256" key="4">
    <source>
        <dbReference type="ARBA" id="ARBA00023136"/>
    </source>
</evidence>
<evidence type="ECO:0000256" key="2">
    <source>
        <dbReference type="ARBA" id="ARBA00022692"/>
    </source>
</evidence>
<accession>A0A9D1MQE1</accession>
<feature type="transmembrane region" description="Helical" evidence="5">
    <location>
        <begin position="129"/>
        <end position="146"/>
    </location>
</feature>
<name>A0A9D1MQE1_9FIRM</name>
<organism evidence="6 7">
    <name type="scientific">Candidatus Avacidaminococcus intestinavium</name>
    <dbReference type="NCBI Taxonomy" id="2840684"/>
    <lineage>
        <taxon>Bacteria</taxon>
        <taxon>Bacillati</taxon>
        <taxon>Bacillota</taxon>
        <taxon>Negativicutes</taxon>
        <taxon>Acidaminococcales</taxon>
        <taxon>Acidaminococcaceae</taxon>
        <taxon>Acidaminococcaceae incertae sedis</taxon>
        <taxon>Candidatus Avacidaminococcus</taxon>
    </lineage>
</organism>
<dbReference type="Pfam" id="PF01566">
    <property type="entry name" value="Nramp"/>
    <property type="match status" value="1"/>
</dbReference>
<protein>
    <submittedName>
        <fullName evidence="6">Divalent metal cation transporter</fullName>
    </submittedName>
</protein>
<feature type="transmembrane region" description="Helical" evidence="5">
    <location>
        <begin position="21"/>
        <end position="39"/>
    </location>
</feature>
<reference evidence="6" key="2">
    <citation type="journal article" date="2021" name="PeerJ">
        <title>Extensive microbial diversity within the chicken gut microbiome revealed by metagenomics and culture.</title>
        <authorList>
            <person name="Gilroy R."/>
            <person name="Ravi A."/>
            <person name="Getino M."/>
            <person name="Pursley I."/>
            <person name="Horton D.L."/>
            <person name="Alikhan N.F."/>
            <person name="Baker D."/>
            <person name="Gharbi K."/>
            <person name="Hall N."/>
            <person name="Watson M."/>
            <person name="Adriaenssens E.M."/>
            <person name="Foster-Nyarko E."/>
            <person name="Jarju S."/>
            <person name="Secka A."/>
            <person name="Antonio M."/>
            <person name="Oren A."/>
            <person name="Chaudhuri R.R."/>
            <person name="La Ragione R."/>
            <person name="Hildebrand F."/>
            <person name="Pallen M.J."/>
        </authorList>
    </citation>
    <scope>NUCLEOTIDE SEQUENCE</scope>
    <source>
        <strain evidence="6">CHK160-1198</strain>
    </source>
</reference>
<evidence type="ECO:0000256" key="3">
    <source>
        <dbReference type="ARBA" id="ARBA00022989"/>
    </source>
</evidence>
<dbReference type="AlphaFoldDB" id="A0A9D1MQE1"/>
<dbReference type="GO" id="GO:0046873">
    <property type="term" value="F:metal ion transmembrane transporter activity"/>
    <property type="evidence" value="ECO:0007669"/>
    <property type="project" value="InterPro"/>
</dbReference>
<comment type="caution">
    <text evidence="6">The sequence shown here is derived from an EMBL/GenBank/DDBJ whole genome shotgun (WGS) entry which is preliminary data.</text>
</comment>
<dbReference type="InterPro" id="IPR001046">
    <property type="entry name" value="NRAMP_fam"/>
</dbReference>
<sequence length="380" mass="39450">MASSAIGPGFLTQTTVFTSKLYASFGFVILMSVVLDVGAQLNVWRIIGVSGKRGQDVANLVLPGLGHFIAFLVVLGGVAFNIGNVAGAGLGLNVLFGLDVVTGAFISAAVAISLFVLKEAGKALDKVSQLAGFLMIFLTLYIAVTSNPPLGEAVVKTFAPDVIDSMSIVTLVGGTVGGYIMFSGAHRLIDAGITGLDALPQISRSSVIGITATGVMRAVLFLATLGVLAAGFTLDPANPPASVFKLAAGEIGYKLFGIVMWIAALTSVIGAAYTSVSFLRSLSSFVDRNNNLVIIAFIIFSTFVFSIVGQPVTVLVVVGTLNGLILPITLGAMLFAAYNKKIVGEYQHPLWMTIFGAVVVALTAYMGAITIMSQLPKIFG</sequence>
<feature type="transmembrane region" description="Helical" evidence="5">
    <location>
        <begin position="251"/>
        <end position="279"/>
    </location>
</feature>
<feature type="transmembrane region" description="Helical" evidence="5">
    <location>
        <begin position="60"/>
        <end position="82"/>
    </location>
</feature>
<feature type="transmembrane region" description="Helical" evidence="5">
    <location>
        <begin position="206"/>
        <end position="231"/>
    </location>
</feature>
<dbReference type="Proteomes" id="UP000824099">
    <property type="component" value="Unassembled WGS sequence"/>
</dbReference>
<feature type="transmembrane region" description="Helical" evidence="5">
    <location>
        <begin position="350"/>
        <end position="372"/>
    </location>
</feature>
<feature type="transmembrane region" description="Helical" evidence="5">
    <location>
        <begin position="166"/>
        <end position="185"/>
    </location>
</feature>
<evidence type="ECO:0000313" key="6">
    <source>
        <dbReference type="EMBL" id="HIU64554.1"/>
    </source>
</evidence>
<evidence type="ECO:0000256" key="1">
    <source>
        <dbReference type="ARBA" id="ARBA00004141"/>
    </source>
</evidence>